<dbReference type="Proteomes" id="UP000396862">
    <property type="component" value="Unassembled WGS sequence"/>
</dbReference>
<evidence type="ECO:0000313" key="3">
    <source>
        <dbReference type="EMBL" id="PSK84765.1"/>
    </source>
</evidence>
<dbReference type="EMBL" id="BLAU01000001">
    <property type="protein sequence ID" value="GET20930.1"/>
    <property type="molecule type" value="Genomic_DNA"/>
</dbReference>
<organism evidence="3 4">
    <name type="scientific">Prolixibacter denitrificans</name>
    <dbReference type="NCBI Taxonomy" id="1541063"/>
    <lineage>
        <taxon>Bacteria</taxon>
        <taxon>Pseudomonadati</taxon>
        <taxon>Bacteroidota</taxon>
        <taxon>Bacteroidia</taxon>
        <taxon>Marinilabiliales</taxon>
        <taxon>Prolixibacteraceae</taxon>
        <taxon>Prolixibacter</taxon>
    </lineage>
</organism>
<keyword evidence="1" id="KW-0472">Membrane</keyword>
<feature type="transmembrane region" description="Helical" evidence="1">
    <location>
        <begin position="33"/>
        <end position="50"/>
    </location>
</feature>
<name>A0A2P8CIG4_9BACT</name>
<evidence type="ECO:0000313" key="4">
    <source>
        <dbReference type="Proteomes" id="UP000240621"/>
    </source>
</evidence>
<accession>A0A2P8CIG4</accession>
<dbReference type="Proteomes" id="UP000240621">
    <property type="component" value="Unassembled WGS sequence"/>
</dbReference>
<dbReference type="EMBL" id="PYGC01000002">
    <property type="protein sequence ID" value="PSK84765.1"/>
    <property type="molecule type" value="Genomic_DNA"/>
</dbReference>
<keyword evidence="1" id="KW-0812">Transmembrane</keyword>
<dbReference type="InterPro" id="IPR045755">
    <property type="entry name" value="FtsL-like"/>
</dbReference>
<evidence type="ECO:0008006" key="6">
    <source>
        <dbReference type="Google" id="ProtNLM"/>
    </source>
</evidence>
<proteinExistence type="predicted"/>
<dbReference type="OrthoDB" id="981249at2"/>
<comment type="caution">
    <text evidence="3">The sequence shown here is derived from an EMBL/GenBank/DDBJ whole genome shotgun (WGS) entry which is preliminary data.</text>
</comment>
<dbReference type="AlphaFoldDB" id="A0A2P8CIG4"/>
<gene>
    <name evidence="3" type="ORF">CLV93_102556</name>
    <name evidence="2" type="ORF">JCM18694_11760</name>
</gene>
<evidence type="ECO:0000313" key="5">
    <source>
        <dbReference type="Proteomes" id="UP000396862"/>
    </source>
</evidence>
<sequence length="115" mass="13551">MPEKNNRKRYRVSLRTILNGRILESDWLRRNRLLIFVVVVMLLVNISIRYKSEKTIRHITALQDSLKELRSESVAVAAELMKMSRPSEVMDRVEKSNLGLEVSKEPPRRLYVDKE</sequence>
<reference evidence="3 4" key="1">
    <citation type="submission" date="2018-03" db="EMBL/GenBank/DDBJ databases">
        <title>Genomic Encyclopedia of Archaeal and Bacterial Type Strains, Phase II (KMG-II): from individual species to whole genera.</title>
        <authorList>
            <person name="Goeker M."/>
        </authorList>
    </citation>
    <scope>NUCLEOTIDE SEQUENCE [LARGE SCALE GENOMIC DNA]</scope>
    <source>
        <strain evidence="3 4">DSM 27267</strain>
    </source>
</reference>
<keyword evidence="1" id="KW-1133">Transmembrane helix</keyword>
<evidence type="ECO:0000313" key="2">
    <source>
        <dbReference type="EMBL" id="GET20930.1"/>
    </source>
</evidence>
<evidence type="ECO:0000256" key="1">
    <source>
        <dbReference type="SAM" id="Phobius"/>
    </source>
</evidence>
<protein>
    <recommendedName>
        <fullName evidence="6">Cell division protein FtsL</fullName>
    </recommendedName>
</protein>
<dbReference type="Pfam" id="PF19579">
    <property type="entry name" value="FtsL_2"/>
    <property type="match status" value="1"/>
</dbReference>
<reference evidence="2 5" key="2">
    <citation type="submission" date="2019-10" db="EMBL/GenBank/DDBJ databases">
        <title>Prolixibacter strains distinguished by the presence of nitrate reductase genes were adept at nitrate-dependent anaerobic corrosion of metallic iron and carbon steel.</title>
        <authorList>
            <person name="Iino T."/>
            <person name="Shono N."/>
            <person name="Ito K."/>
            <person name="Nakamura R."/>
            <person name="Sueoka K."/>
            <person name="Harayama S."/>
            <person name="Ohkuma M."/>
        </authorList>
    </citation>
    <scope>NUCLEOTIDE SEQUENCE [LARGE SCALE GENOMIC DNA]</scope>
    <source>
        <strain evidence="2 5">MIC1-1</strain>
    </source>
</reference>
<keyword evidence="5" id="KW-1185">Reference proteome</keyword>
<dbReference type="RefSeq" id="WP_106541333.1">
    <property type="nucleotide sequence ID" value="NZ_BLAU01000001.1"/>
</dbReference>